<evidence type="ECO:0000313" key="3">
    <source>
        <dbReference type="Proteomes" id="UP000037660"/>
    </source>
</evidence>
<dbReference type="STRING" id="1547922.ISF6_2787"/>
<evidence type="ECO:0000313" key="2">
    <source>
        <dbReference type="EMBL" id="GAP33945.1"/>
    </source>
</evidence>
<protein>
    <submittedName>
        <fullName evidence="2">Uncharacterized protein</fullName>
    </submittedName>
</protein>
<reference evidence="2 3" key="2">
    <citation type="journal article" date="2016" name="Science">
        <title>A bacterium that degrades and assimilates poly(ethylene terephthalate).</title>
        <authorList>
            <person name="Yoshida S."/>
            <person name="Hiraga K."/>
            <person name="Takehana T."/>
            <person name="Taniguchi I."/>
            <person name="Yamaji H."/>
            <person name="Maeda Y."/>
            <person name="Toyohara K."/>
            <person name="Miyamoto K."/>
            <person name="Kimura Y."/>
            <person name="Oda K."/>
        </authorList>
    </citation>
    <scope>NUCLEOTIDE SEQUENCE [LARGE SCALE GENOMIC DNA]</scope>
    <source>
        <strain evidence="3">NBRC 110686 / TISTR 2288 / 201-F6</strain>
    </source>
</reference>
<evidence type="ECO:0000256" key="1">
    <source>
        <dbReference type="SAM" id="MobiDB-lite"/>
    </source>
</evidence>
<comment type="caution">
    <text evidence="2">The sequence shown here is derived from an EMBL/GenBank/DDBJ whole genome shotgun (WGS) entry which is preliminary data.</text>
</comment>
<keyword evidence="3" id="KW-1185">Reference proteome</keyword>
<reference evidence="3" key="1">
    <citation type="submission" date="2015-07" db="EMBL/GenBank/DDBJ databases">
        <title>Discovery of a poly(ethylene terephthalate assimilation.</title>
        <authorList>
            <person name="Yoshida S."/>
            <person name="Hiraga K."/>
            <person name="Takehana T."/>
            <person name="Taniguchi I."/>
            <person name="Yamaji H."/>
            <person name="Maeda Y."/>
            <person name="Toyohara K."/>
            <person name="Miyamoto K."/>
            <person name="Kimura Y."/>
            <person name="Oda K."/>
        </authorList>
    </citation>
    <scope>NUCLEOTIDE SEQUENCE [LARGE SCALE GENOMIC DNA]</scope>
    <source>
        <strain evidence="3">NBRC 110686 / TISTR 2288 / 201-F6</strain>
    </source>
</reference>
<feature type="region of interest" description="Disordered" evidence="1">
    <location>
        <begin position="1"/>
        <end position="54"/>
    </location>
</feature>
<organism evidence="2 3">
    <name type="scientific">Piscinibacter sakaiensis</name>
    <name type="common">Ideonella sakaiensis</name>
    <dbReference type="NCBI Taxonomy" id="1547922"/>
    <lineage>
        <taxon>Bacteria</taxon>
        <taxon>Pseudomonadati</taxon>
        <taxon>Pseudomonadota</taxon>
        <taxon>Betaproteobacteria</taxon>
        <taxon>Burkholderiales</taxon>
        <taxon>Sphaerotilaceae</taxon>
        <taxon>Piscinibacter</taxon>
    </lineage>
</organism>
<dbReference type="AlphaFoldDB" id="A0A0K8NVI0"/>
<gene>
    <name evidence="2" type="ORF">ISF6_2787</name>
</gene>
<dbReference type="Proteomes" id="UP000037660">
    <property type="component" value="Unassembled WGS sequence"/>
</dbReference>
<accession>A0A0K8NVI0</accession>
<sequence length="81" mass="8726">MTTRPTLESAPRAGRCPSRPPRGSRKLGAARRFLESAPRAGRCPSRPPRGTRKLGAARRFLVRRAIAPRPVAVRACPSIGG</sequence>
<proteinExistence type="predicted"/>
<name>A0A0K8NVI0_PISS1</name>
<dbReference type="EMBL" id="BBYR01000004">
    <property type="protein sequence ID" value="GAP33945.1"/>
    <property type="molecule type" value="Genomic_DNA"/>
</dbReference>